<proteinExistence type="predicted"/>
<dbReference type="AlphaFoldDB" id="A0A3L8PTP1"/>
<protein>
    <submittedName>
        <fullName evidence="2">Type IV secretion protein</fullName>
    </submittedName>
</protein>
<dbReference type="Proteomes" id="UP000281474">
    <property type="component" value="Unassembled WGS sequence"/>
</dbReference>
<reference evidence="2 3" key="1">
    <citation type="submission" date="2018-09" db="EMBL/GenBank/DDBJ databases">
        <title>Phylogeny of the Shewanellaceae, and recommendation for two new genera, Pseudoshewanella and Parashewanella.</title>
        <authorList>
            <person name="Wang G."/>
        </authorList>
    </citation>
    <scope>NUCLEOTIDE SEQUENCE [LARGE SCALE GENOMIC DNA]</scope>
    <source>
        <strain evidence="2 3">C51</strain>
    </source>
</reference>
<evidence type="ECO:0000313" key="2">
    <source>
        <dbReference type="EMBL" id="RLV57778.1"/>
    </source>
</evidence>
<evidence type="ECO:0000256" key="1">
    <source>
        <dbReference type="SAM" id="Phobius"/>
    </source>
</evidence>
<name>A0A3L8PTP1_9GAMM</name>
<organism evidence="2 3">
    <name type="scientific">Parashewanella curva</name>
    <dbReference type="NCBI Taxonomy" id="2338552"/>
    <lineage>
        <taxon>Bacteria</taxon>
        <taxon>Pseudomonadati</taxon>
        <taxon>Pseudomonadota</taxon>
        <taxon>Gammaproteobacteria</taxon>
        <taxon>Alteromonadales</taxon>
        <taxon>Shewanellaceae</taxon>
        <taxon>Parashewanella</taxon>
    </lineage>
</organism>
<dbReference type="OrthoDB" id="7067476at2"/>
<gene>
    <name evidence="2" type="ORF">D5018_20755</name>
</gene>
<keyword evidence="1" id="KW-0472">Membrane</keyword>
<dbReference type="RefSeq" id="WP_121840882.1">
    <property type="nucleotide sequence ID" value="NZ_ML014895.1"/>
</dbReference>
<sequence length="131" mass="14752">MLYKLIIYKCKFTVVNKLWNKILRFKQYHINSKSITLKQFQSFLIQITFFSALFFFPEIAFADPISEGVDWVMQLLTNGIARSAAIIGIAILGYLAWFGRITGETCGKYIAGIVLVFGGSTIVDLIISAVK</sequence>
<dbReference type="Pfam" id="PF04956">
    <property type="entry name" value="TrbC"/>
    <property type="match status" value="1"/>
</dbReference>
<dbReference type="InterPro" id="IPR007039">
    <property type="entry name" value="TrbC/VirB2"/>
</dbReference>
<accession>A0A3L8PTP1</accession>
<feature type="transmembrane region" description="Helical" evidence="1">
    <location>
        <begin position="80"/>
        <end position="97"/>
    </location>
</feature>
<evidence type="ECO:0000313" key="3">
    <source>
        <dbReference type="Proteomes" id="UP000281474"/>
    </source>
</evidence>
<feature type="transmembrane region" description="Helical" evidence="1">
    <location>
        <begin position="109"/>
        <end position="130"/>
    </location>
</feature>
<keyword evidence="1" id="KW-0812">Transmembrane</keyword>
<comment type="caution">
    <text evidence="2">The sequence shown here is derived from an EMBL/GenBank/DDBJ whole genome shotgun (WGS) entry which is preliminary data.</text>
</comment>
<feature type="transmembrane region" description="Helical" evidence="1">
    <location>
        <begin position="43"/>
        <end position="60"/>
    </location>
</feature>
<keyword evidence="1" id="KW-1133">Transmembrane helix</keyword>
<keyword evidence="3" id="KW-1185">Reference proteome</keyword>
<dbReference type="EMBL" id="QZEI01000146">
    <property type="protein sequence ID" value="RLV57778.1"/>
    <property type="molecule type" value="Genomic_DNA"/>
</dbReference>